<keyword evidence="3" id="KW-0418">Kinase</keyword>
<reference evidence="5 6" key="1">
    <citation type="submission" date="2020-04" db="EMBL/GenBank/DDBJ databases">
        <authorList>
            <person name="De Canck E."/>
        </authorList>
    </citation>
    <scope>NUCLEOTIDE SEQUENCE [LARGE SCALE GENOMIC DNA]</scope>
    <source>
        <strain evidence="5 6">LMG 28138</strain>
    </source>
</reference>
<dbReference type="SUPFAM" id="SSF52540">
    <property type="entry name" value="P-loop containing nucleoside triphosphate hydrolases"/>
    <property type="match status" value="1"/>
</dbReference>
<gene>
    <name evidence="5" type="ORF">LMG28138_00745</name>
</gene>
<comment type="similarity">
    <text evidence="1">Belongs to the polyphosphate kinase 2 (PPK2) family. Class I subfamily.</text>
</comment>
<dbReference type="EC" id="2.7.4.-" evidence="5"/>
<keyword evidence="6" id="KW-1185">Reference proteome</keyword>
<feature type="domain" description="Polyphosphate kinase-2-related" evidence="4">
    <location>
        <begin position="44"/>
        <end position="265"/>
    </location>
</feature>
<dbReference type="Proteomes" id="UP000494115">
    <property type="component" value="Unassembled WGS sequence"/>
</dbReference>
<dbReference type="RefSeq" id="WP_175103278.1">
    <property type="nucleotide sequence ID" value="NZ_CADIKM010000002.1"/>
</dbReference>
<dbReference type="PANTHER" id="PTHR34383">
    <property type="entry name" value="POLYPHOSPHATE:AMP PHOSPHOTRANSFERASE-RELATED"/>
    <property type="match status" value="1"/>
</dbReference>
<organism evidence="5 6">
    <name type="scientific">Pararobbsia alpina</name>
    <dbReference type="NCBI Taxonomy" id="621374"/>
    <lineage>
        <taxon>Bacteria</taxon>
        <taxon>Pseudomonadati</taxon>
        <taxon>Pseudomonadota</taxon>
        <taxon>Betaproteobacteria</taxon>
        <taxon>Burkholderiales</taxon>
        <taxon>Burkholderiaceae</taxon>
        <taxon>Pararobbsia</taxon>
    </lineage>
</organism>
<dbReference type="EMBL" id="CADIKM010000002">
    <property type="protein sequence ID" value="CAB3779016.1"/>
    <property type="molecule type" value="Genomic_DNA"/>
</dbReference>
<dbReference type="AlphaFoldDB" id="A0A6S7B2N1"/>
<dbReference type="InterPro" id="IPR016898">
    <property type="entry name" value="Polyphosphate_phosphotransfera"/>
</dbReference>
<evidence type="ECO:0000313" key="6">
    <source>
        <dbReference type="Proteomes" id="UP000494115"/>
    </source>
</evidence>
<sequence length="283" mass="32008">MSKPKLDDFRVPYFNDKTADKDISKQRFELAAYDCAAKPFSTGSKDGDRQALAEIGAELDVLQDRMHAQTRERVLLVLQGMDTSGKDGTIRAVFHEVDPLGLRIAAFRAPTLDEGAHDFLWRIHRYTPAGGELAVFNRSHYEDVLVPRVLGALDEKALQRRYGHIRAFESLLVDSNTTIVKCFLHISKDEQRERLQARVDDPTKHWKFDPSDLDARKQWDDYQIAYADALAATSTPEAPWYVIPADSKSHRNLMVATILAETMRKLDLQYPPGKVALAGVKVE</sequence>
<dbReference type="NCBIfam" id="TIGR03709">
    <property type="entry name" value="PPK2_rel_1"/>
    <property type="match status" value="1"/>
</dbReference>
<protein>
    <submittedName>
        <fullName evidence="5">Polyphosphate:AMP/ADP phosphotransferase</fullName>
        <ecNumber evidence="5">2.7.4.-</ecNumber>
    </submittedName>
</protein>
<dbReference type="Gene3D" id="3.40.50.300">
    <property type="entry name" value="P-loop containing nucleotide triphosphate hydrolases"/>
    <property type="match status" value="1"/>
</dbReference>
<dbReference type="InterPro" id="IPR022300">
    <property type="entry name" value="PPK2-rel_1"/>
</dbReference>
<accession>A0A6S7B2N1</accession>
<evidence type="ECO:0000256" key="2">
    <source>
        <dbReference type="ARBA" id="ARBA00022679"/>
    </source>
</evidence>
<evidence type="ECO:0000256" key="3">
    <source>
        <dbReference type="ARBA" id="ARBA00022777"/>
    </source>
</evidence>
<dbReference type="InterPro" id="IPR027417">
    <property type="entry name" value="P-loop_NTPase"/>
</dbReference>
<evidence type="ECO:0000256" key="1">
    <source>
        <dbReference type="ARBA" id="ARBA00009924"/>
    </source>
</evidence>
<name>A0A6S7B2N1_9BURK</name>
<dbReference type="PIRSF" id="PIRSF028756">
    <property type="entry name" value="PPK2_prd"/>
    <property type="match status" value="1"/>
</dbReference>
<dbReference type="PANTHER" id="PTHR34383:SF3">
    <property type="entry name" value="POLYPHOSPHATE:AMP PHOSPHOTRANSFERASE"/>
    <property type="match status" value="1"/>
</dbReference>
<evidence type="ECO:0000259" key="4">
    <source>
        <dbReference type="Pfam" id="PF03976"/>
    </source>
</evidence>
<keyword evidence="2 5" id="KW-0808">Transferase</keyword>
<dbReference type="InterPro" id="IPR022488">
    <property type="entry name" value="PPK2-related"/>
</dbReference>
<evidence type="ECO:0000313" key="5">
    <source>
        <dbReference type="EMBL" id="CAB3779016.1"/>
    </source>
</evidence>
<dbReference type="GO" id="GO:0008976">
    <property type="term" value="F:polyphosphate kinase activity"/>
    <property type="evidence" value="ECO:0007669"/>
    <property type="project" value="InterPro"/>
</dbReference>
<dbReference type="GO" id="GO:0006797">
    <property type="term" value="P:polyphosphate metabolic process"/>
    <property type="evidence" value="ECO:0007669"/>
    <property type="project" value="InterPro"/>
</dbReference>
<dbReference type="Pfam" id="PF03976">
    <property type="entry name" value="PPK2"/>
    <property type="match status" value="1"/>
</dbReference>
<proteinExistence type="inferred from homology"/>